<dbReference type="Pfam" id="PF09980">
    <property type="entry name" value="DUF2214"/>
    <property type="match status" value="1"/>
</dbReference>
<organism evidence="2 3">
    <name type="scientific">Eiseniibacteriota bacterium</name>
    <dbReference type="NCBI Taxonomy" id="2212470"/>
    <lineage>
        <taxon>Bacteria</taxon>
        <taxon>Candidatus Eiseniibacteriota</taxon>
    </lineage>
</organism>
<name>A0A538SQZ9_UNCEI</name>
<evidence type="ECO:0000313" key="2">
    <source>
        <dbReference type="EMBL" id="TMQ53798.1"/>
    </source>
</evidence>
<proteinExistence type="predicted"/>
<evidence type="ECO:0000313" key="3">
    <source>
        <dbReference type="Proteomes" id="UP000317716"/>
    </source>
</evidence>
<dbReference type="EMBL" id="VBOS01000288">
    <property type="protein sequence ID" value="TMQ53798.1"/>
    <property type="molecule type" value="Genomic_DNA"/>
</dbReference>
<evidence type="ECO:0000256" key="1">
    <source>
        <dbReference type="SAM" id="Phobius"/>
    </source>
</evidence>
<gene>
    <name evidence="2" type="ORF">E6K72_08150</name>
</gene>
<dbReference type="AlphaFoldDB" id="A0A538SQZ9"/>
<sequence length="146" mass="15448">MLSALHLLALAIGLPAVVLRALALREASDPAALRRVFAADAAWGFAALLWLATGPVRAFGPFEKGATFYLSSPLFHAKLGLFLAVFALEIAPMAGLIRWRMALGRGESPDVGAARLFGILSWIEAALVVAIVFVAAFMARGFGLAR</sequence>
<reference evidence="2 3" key="1">
    <citation type="journal article" date="2019" name="Nat. Microbiol.">
        <title>Mediterranean grassland soil C-N compound turnover is dependent on rainfall and depth, and is mediated by genomically divergent microorganisms.</title>
        <authorList>
            <person name="Diamond S."/>
            <person name="Andeer P.F."/>
            <person name="Li Z."/>
            <person name="Crits-Christoph A."/>
            <person name="Burstein D."/>
            <person name="Anantharaman K."/>
            <person name="Lane K.R."/>
            <person name="Thomas B.C."/>
            <person name="Pan C."/>
            <person name="Northen T.R."/>
            <person name="Banfield J.F."/>
        </authorList>
    </citation>
    <scope>NUCLEOTIDE SEQUENCE [LARGE SCALE GENOMIC DNA]</scope>
    <source>
        <strain evidence="2">WS_2</strain>
    </source>
</reference>
<comment type="caution">
    <text evidence="2">The sequence shown here is derived from an EMBL/GenBank/DDBJ whole genome shotgun (WGS) entry which is preliminary data.</text>
</comment>
<protein>
    <submittedName>
        <fullName evidence="2">DUF2214 family protein</fullName>
    </submittedName>
</protein>
<dbReference type="InterPro" id="IPR018706">
    <property type="entry name" value="DUF2214_membrane"/>
</dbReference>
<feature type="transmembrane region" description="Helical" evidence="1">
    <location>
        <begin position="79"/>
        <end position="99"/>
    </location>
</feature>
<keyword evidence="1" id="KW-1133">Transmembrane helix</keyword>
<keyword evidence="1" id="KW-0472">Membrane</keyword>
<feature type="transmembrane region" description="Helical" evidence="1">
    <location>
        <begin position="119"/>
        <end position="139"/>
    </location>
</feature>
<feature type="transmembrane region" description="Helical" evidence="1">
    <location>
        <begin position="36"/>
        <end position="59"/>
    </location>
</feature>
<accession>A0A538SQZ9</accession>
<keyword evidence="1" id="KW-0812">Transmembrane</keyword>
<dbReference type="Proteomes" id="UP000317716">
    <property type="component" value="Unassembled WGS sequence"/>
</dbReference>